<sequence length="274" mass="31230">MTYNHSSMFFSPCNDYWRKLRKISVLELLSNNCVQSFRSIREEEVGNLVEFISSNAGQNINLSDRIFSMTTDVISRAAFGDNCRDQRKFNSLVEEILPLSAANETSATSMEWAISELLKNPGVMKKAQEEIRQACKGKNKIEEDIQKLDYLKAVIKESFRLQPPAPLNIRLAAERSEISGYTVPASTKIIVNNYAIGRDPTIWKDPECFRPERFEGSSIDFKGNHFELIPFGGGRGFVQGYHLLLALLNLNLLKCLYYFDWKLPNGIKLEDLDV</sequence>
<comment type="caution">
    <text evidence="1">The sequence shown here is derived from an EMBL/GenBank/DDBJ whole genome shotgun (WGS) entry which is preliminary data.</text>
</comment>
<evidence type="ECO:0000313" key="2">
    <source>
        <dbReference type="Proteomes" id="UP001164539"/>
    </source>
</evidence>
<gene>
    <name evidence="1" type="ORF">OWV82_002871</name>
</gene>
<dbReference type="EMBL" id="CM051394">
    <property type="protein sequence ID" value="KAJ4730207.1"/>
    <property type="molecule type" value="Genomic_DNA"/>
</dbReference>
<organism evidence="1 2">
    <name type="scientific">Melia azedarach</name>
    <name type="common">Chinaberry tree</name>
    <dbReference type="NCBI Taxonomy" id="155640"/>
    <lineage>
        <taxon>Eukaryota</taxon>
        <taxon>Viridiplantae</taxon>
        <taxon>Streptophyta</taxon>
        <taxon>Embryophyta</taxon>
        <taxon>Tracheophyta</taxon>
        <taxon>Spermatophyta</taxon>
        <taxon>Magnoliopsida</taxon>
        <taxon>eudicotyledons</taxon>
        <taxon>Gunneridae</taxon>
        <taxon>Pentapetalae</taxon>
        <taxon>rosids</taxon>
        <taxon>malvids</taxon>
        <taxon>Sapindales</taxon>
        <taxon>Meliaceae</taxon>
        <taxon>Melia</taxon>
    </lineage>
</organism>
<name>A0ACC1Z2S5_MELAZ</name>
<accession>A0ACC1Z2S5</accession>
<protein>
    <submittedName>
        <fullName evidence="1">Cytochrome P450</fullName>
    </submittedName>
</protein>
<evidence type="ECO:0000313" key="1">
    <source>
        <dbReference type="EMBL" id="KAJ4730207.1"/>
    </source>
</evidence>
<proteinExistence type="predicted"/>
<dbReference type="Proteomes" id="UP001164539">
    <property type="component" value="Chromosome 1"/>
</dbReference>
<reference evidence="1 2" key="1">
    <citation type="journal article" date="2023" name="Science">
        <title>Complex scaffold remodeling in plant triterpene biosynthesis.</title>
        <authorList>
            <person name="De La Pena R."/>
            <person name="Hodgson H."/>
            <person name="Liu J.C."/>
            <person name="Stephenson M.J."/>
            <person name="Martin A.C."/>
            <person name="Owen C."/>
            <person name="Harkess A."/>
            <person name="Leebens-Mack J."/>
            <person name="Jimenez L.E."/>
            <person name="Osbourn A."/>
            <person name="Sattely E.S."/>
        </authorList>
    </citation>
    <scope>NUCLEOTIDE SEQUENCE [LARGE SCALE GENOMIC DNA]</scope>
    <source>
        <strain evidence="2">cv. JPN11</strain>
        <tissue evidence="1">Leaf</tissue>
    </source>
</reference>
<keyword evidence="2" id="KW-1185">Reference proteome</keyword>